<evidence type="ECO:0000256" key="1">
    <source>
        <dbReference type="ARBA" id="ARBA00004496"/>
    </source>
</evidence>
<evidence type="ECO:0000256" key="9">
    <source>
        <dbReference type="ARBA" id="ARBA00022777"/>
    </source>
</evidence>
<feature type="compositionally biased region" description="Polar residues" evidence="15">
    <location>
        <begin position="420"/>
        <end position="439"/>
    </location>
</feature>
<comment type="catalytic activity">
    <reaction evidence="11">
        <text>L-threonyl-[protein] + ATP = O-phospho-L-threonyl-[protein] + ADP + H(+)</text>
        <dbReference type="Rhea" id="RHEA:46608"/>
        <dbReference type="Rhea" id="RHEA-COMP:11060"/>
        <dbReference type="Rhea" id="RHEA-COMP:11605"/>
        <dbReference type="ChEBI" id="CHEBI:15378"/>
        <dbReference type="ChEBI" id="CHEBI:30013"/>
        <dbReference type="ChEBI" id="CHEBI:30616"/>
        <dbReference type="ChEBI" id="CHEBI:61977"/>
        <dbReference type="ChEBI" id="CHEBI:456216"/>
        <dbReference type="EC" id="2.7.11.1"/>
    </reaction>
</comment>
<dbReference type="Proteomes" id="UP000002051">
    <property type="component" value="Unassembled WGS sequence"/>
</dbReference>
<dbReference type="KEGG" id="mtr:11420813"/>
<dbReference type="OrthoDB" id="5800476at2759"/>
<feature type="compositionally biased region" description="Basic and acidic residues" evidence="15">
    <location>
        <begin position="352"/>
        <end position="378"/>
    </location>
</feature>
<dbReference type="HOGENOM" id="CLU_019279_0_2_1"/>
<dbReference type="FunFam" id="1.10.510.10:FF:000164">
    <property type="entry name" value="Casein kinase 1-like protein"/>
    <property type="match status" value="1"/>
</dbReference>
<evidence type="ECO:0000256" key="6">
    <source>
        <dbReference type="ARBA" id="ARBA00022527"/>
    </source>
</evidence>
<evidence type="ECO:0000313" key="21">
    <source>
        <dbReference type="Proteomes" id="UP000265566"/>
    </source>
</evidence>
<dbReference type="PROSITE" id="PS00107">
    <property type="entry name" value="PROTEIN_KINASE_ATP"/>
    <property type="match status" value="1"/>
</dbReference>
<dbReference type="InterPro" id="IPR050235">
    <property type="entry name" value="CK1_Ser-Thr_kinase"/>
</dbReference>
<dbReference type="InterPro" id="IPR017441">
    <property type="entry name" value="Protein_kinase_ATP_BS"/>
</dbReference>
<evidence type="ECO:0000313" key="17">
    <source>
        <dbReference type="EMBL" id="AES61099.2"/>
    </source>
</evidence>
<reference evidence="19" key="3">
    <citation type="submission" date="2015-04" db="UniProtKB">
        <authorList>
            <consortium name="EnsemblPlants"/>
        </authorList>
    </citation>
    <scope>IDENTIFICATION</scope>
    <source>
        <strain evidence="19">cv. Jemalong A17</strain>
    </source>
</reference>
<reference evidence="18" key="5">
    <citation type="journal article" date="2018" name="Nat. Plants">
        <title>Whole-genome landscape of Medicago truncatula symbiotic genes.</title>
        <authorList>
            <person name="Pecrix Y."/>
            <person name="Gamas P."/>
            <person name="Carrere S."/>
        </authorList>
    </citation>
    <scope>NUCLEOTIDE SEQUENCE</scope>
    <source>
        <tissue evidence="18">Leaves</tissue>
    </source>
</reference>
<dbReference type="Gramene" id="rna4292">
    <property type="protein sequence ID" value="RHN80377.1"/>
    <property type="gene ID" value="gene4292"/>
</dbReference>
<keyword evidence="5" id="KW-0963">Cytoplasm</keyword>
<evidence type="ECO:0000256" key="15">
    <source>
        <dbReference type="SAM" id="MobiDB-lite"/>
    </source>
</evidence>
<feature type="compositionally biased region" description="Low complexity" evidence="15">
    <location>
        <begin position="409"/>
        <end position="419"/>
    </location>
</feature>
<evidence type="ECO:0000256" key="5">
    <source>
        <dbReference type="ARBA" id="ARBA00022490"/>
    </source>
</evidence>
<evidence type="ECO:0000256" key="4">
    <source>
        <dbReference type="ARBA" id="ARBA00012513"/>
    </source>
</evidence>
<name>G7I4W3_MEDTR</name>
<evidence type="ECO:0000256" key="13">
    <source>
        <dbReference type="PROSITE-ProRule" id="PRU10141"/>
    </source>
</evidence>
<reference evidence="17 20" key="2">
    <citation type="journal article" date="2014" name="BMC Genomics">
        <title>An improved genome release (version Mt4.0) for the model legume Medicago truncatula.</title>
        <authorList>
            <person name="Tang H."/>
            <person name="Krishnakumar V."/>
            <person name="Bidwell S."/>
            <person name="Rosen B."/>
            <person name="Chan A."/>
            <person name="Zhou S."/>
            <person name="Gentzbittel L."/>
            <person name="Childs K.L."/>
            <person name="Yandell M."/>
            <person name="Gundlach H."/>
            <person name="Mayer K.F."/>
            <person name="Schwartz D.C."/>
            <person name="Town C.D."/>
        </authorList>
    </citation>
    <scope>GENOME REANNOTATION</scope>
    <source>
        <strain evidence="19 20">cv. Jemalong A17</strain>
    </source>
</reference>
<evidence type="ECO:0000256" key="11">
    <source>
        <dbReference type="ARBA" id="ARBA00047899"/>
    </source>
</evidence>
<evidence type="ECO:0000256" key="7">
    <source>
        <dbReference type="ARBA" id="ARBA00022679"/>
    </source>
</evidence>
<keyword evidence="9 17" id="KW-0418">Kinase</keyword>
<dbReference type="GO" id="GO:0004674">
    <property type="term" value="F:protein serine/threonine kinase activity"/>
    <property type="evidence" value="ECO:0000318"/>
    <property type="project" value="GO_Central"/>
</dbReference>
<dbReference type="InterPro" id="IPR011009">
    <property type="entry name" value="Kinase-like_dom_sf"/>
</dbReference>
<dbReference type="SUPFAM" id="SSF56112">
    <property type="entry name" value="Protein kinase-like (PK-like)"/>
    <property type="match status" value="1"/>
</dbReference>
<evidence type="ECO:0000259" key="16">
    <source>
        <dbReference type="PROSITE" id="PS50011"/>
    </source>
</evidence>
<feature type="compositionally biased region" description="Basic and acidic residues" evidence="15">
    <location>
        <begin position="320"/>
        <end position="332"/>
    </location>
</feature>
<feature type="domain" description="Protein kinase" evidence="16">
    <location>
        <begin position="10"/>
        <end position="279"/>
    </location>
</feature>
<dbReference type="STRING" id="3880.G7I4W3"/>
<dbReference type="PaxDb" id="3880-AES61099"/>
<dbReference type="GO" id="GO:0005524">
    <property type="term" value="F:ATP binding"/>
    <property type="evidence" value="ECO:0007669"/>
    <property type="project" value="UniProtKB-UniRule"/>
</dbReference>
<dbReference type="ExpressionAtlas" id="G7I4W3">
    <property type="expression patterns" value="differential"/>
</dbReference>
<comment type="subcellular location">
    <subcellularLocation>
        <location evidence="1">Cytoplasm</location>
    </subcellularLocation>
</comment>
<dbReference type="Pfam" id="PF00069">
    <property type="entry name" value="Pkinase"/>
    <property type="match status" value="1"/>
</dbReference>
<dbReference type="Proteomes" id="UP000265566">
    <property type="component" value="Chromosome 1"/>
</dbReference>
<dbReference type="GO" id="GO:0005634">
    <property type="term" value="C:nucleus"/>
    <property type="evidence" value="ECO:0000318"/>
    <property type="project" value="GO_Central"/>
</dbReference>
<evidence type="ECO:0000256" key="10">
    <source>
        <dbReference type="ARBA" id="ARBA00022840"/>
    </source>
</evidence>
<evidence type="ECO:0000256" key="12">
    <source>
        <dbReference type="ARBA" id="ARBA00048679"/>
    </source>
</evidence>
<dbReference type="SMART" id="SM00220">
    <property type="entry name" value="S_TKc"/>
    <property type="match status" value="1"/>
</dbReference>
<feature type="region of interest" description="Disordered" evidence="15">
    <location>
        <begin position="301"/>
        <end position="332"/>
    </location>
</feature>
<dbReference type="GO" id="GO:0007165">
    <property type="term" value="P:signal transduction"/>
    <property type="evidence" value="ECO:0000318"/>
    <property type="project" value="GO_Central"/>
</dbReference>
<dbReference type="CDD" id="cd14125">
    <property type="entry name" value="STKc_CK1_delta_epsilon"/>
    <property type="match status" value="1"/>
</dbReference>
<keyword evidence="8 13" id="KW-0547">Nucleotide-binding</keyword>
<accession>A0A0C3UPR2</accession>
<evidence type="ECO:0000313" key="19">
    <source>
        <dbReference type="EnsemblPlants" id="AES61099"/>
    </source>
</evidence>
<feature type="region of interest" description="Disordered" evidence="15">
    <location>
        <begin position="345"/>
        <end position="451"/>
    </location>
</feature>
<keyword evidence="7 18" id="KW-0808">Transferase</keyword>
<reference evidence="21" key="4">
    <citation type="journal article" date="2018" name="Nat. Plants">
        <title>Whole-genome landscape of Medicago truncatula symbiotic genes.</title>
        <authorList>
            <person name="Pecrix Y."/>
            <person name="Staton S.E."/>
            <person name="Sallet E."/>
            <person name="Lelandais-Briere C."/>
            <person name="Moreau S."/>
            <person name="Carrere S."/>
            <person name="Blein T."/>
            <person name="Jardinaud M.F."/>
            <person name="Latrasse D."/>
            <person name="Zouine M."/>
            <person name="Zahm M."/>
            <person name="Kreplak J."/>
            <person name="Mayjonade B."/>
            <person name="Satge C."/>
            <person name="Perez M."/>
            <person name="Cauet S."/>
            <person name="Marande W."/>
            <person name="Chantry-Darmon C."/>
            <person name="Lopez-Roques C."/>
            <person name="Bouchez O."/>
            <person name="Berard A."/>
            <person name="Debelle F."/>
            <person name="Munos S."/>
            <person name="Bendahmane A."/>
            <person name="Berges H."/>
            <person name="Niebel A."/>
            <person name="Buitink J."/>
            <person name="Frugier F."/>
            <person name="Benhamed M."/>
            <person name="Crespi M."/>
            <person name="Gouzy J."/>
            <person name="Gamas P."/>
        </authorList>
    </citation>
    <scope>NUCLEOTIDE SEQUENCE [LARGE SCALE GENOMIC DNA]</scope>
    <source>
        <strain evidence="21">cv. Jemalong A17</strain>
    </source>
</reference>
<feature type="binding site" evidence="13">
    <location>
        <position position="39"/>
    </location>
    <ligand>
        <name>ATP</name>
        <dbReference type="ChEBI" id="CHEBI:30616"/>
    </ligand>
</feature>
<dbReference type="PROSITE" id="PS00108">
    <property type="entry name" value="PROTEIN_KINASE_ST"/>
    <property type="match status" value="1"/>
</dbReference>
<feature type="compositionally biased region" description="Low complexity" evidence="15">
    <location>
        <begin position="382"/>
        <end position="403"/>
    </location>
</feature>
<evidence type="ECO:0000313" key="18">
    <source>
        <dbReference type="EMBL" id="RHN80377.1"/>
    </source>
</evidence>
<comment type="similarity">
    <text evidence="2">Belongs to the protein kinase superfamily. CK1 Ser/Thr protein kinase family. Casein kinase I subfamily.</text>
</comment>
<reference evidence="17 20" key="1">
    <citation type="journal article" date="2011" name="Nature">
        <title>The Medicago genome provides insight into the evolution of rhizobial symbioses.</title>
        <authorList>
            <person name="Young N.D."/>
            <person name="Debelle F."/>
            <person name="Oldroyd G.E."/>
            <person name="Geurts R."/>
            <person name="Cannon S.B."/>
            <person name="Udvardi M.K."/>
            <person name="Benedito V.A."/>
            <person name="Mayer K.F."/>
            <person name="Gouzy J."/>
            <person name="Schoof H."/>
            <person name="Van de Peer Y."/>
            <person name="Proost S."/>
            <person name="Cook D.R."/>
            <person name="Meyers B.C."/>
            <person name="Spannagl M."/>
            <person name="Cheung F."/>
            <person name="De Mita S."/>
            <person name="Krishnakumar V."/>
            <person name="Gundlach H."/>
            <person name="Zhou S."/>
            <person name="Mudge J."/>
            <person name="Bharti A.K."/>
            <person name="Murray J.D."/>
            <person name="Naoumkina M.A."/>
            <person name="Rosen B."/>
            <person name="Silverstein K.A."/>
            <person name="Tang H."/>
            <person name="Rombauts S."/>
            <person name="Zhao P.X."/>
            <person name="Zhou P."/>
            <person name="Barbe V."/>
            <person name="Bardou P."/>
            <person name="Bechner M."/>
            <person name="Bellec A."/>
            <person name="Berger A."/>
            <person name="Berges H."/>
            <person name="Bidwell S."/>
            <person name="Bisseling T."/>
            <person name="Choisne N."/>
            <person name="Couloux A."/>
            <person name="Denny R."/>
            <person name="Deshpande S."/>
            <person name="Dai X."/>
            <person name="Doyle J.J."/>
            <person name="Dudez A.M."/>
            <person name="Farmer A.D."/>
            <person name="Fouteau S."/>
            <person name="Franken C."/>
            <person name="Gibelin C."/>
            <person name="Gish J."/>
            <person name="Goldstein S."/>
            <person name="Gonzalez A.J."/>
            <person name="Green P.J."/>
            <person name="Hallab A."/>
            <person name="Hartog M."/>
            <person name="Hua A."/>
            <person name="Humphray S.J."/>
            <person name="Jeong D.H."/>
            <person name="Jing Y."/>
            <person name="Jocker A."/>
            <person name="Kenton S.M."/>
            <person name="Kim D.J."/>
            <person name="Klee K."/>
            <person name="Lai H."/>
            <person name="Lang C."/>
            <person name="Lin S."/>
            <person name="Macmil S.L."/>
            <person name="Magdelenat G."/>
            <person name="Matthews L."/>
            <person name="McCorrison J."/>
            <person name="Monaghan E.L."/>
            <person name="Mun J.H."/>
            <person name="Najar F.Z."/>
            <person name="Nicholson C."/>
            <person name="Noirot C."/>
            <person name="O'Bleness M."/>
            <person name="Paule C.R."/>
            <person name="Poulain J."/>
            <person name="Prion F."/>
            <person name="Qin B."/>
            <person name="Qu C."/>
            <person name="Retzel E.F."/>
            <person name="Riddle C."/>
            <person name="Sallet E."/>
            <person name="Samain S."/>
            <person name="Samson N."/>
            <person name="Sanders I."/>
            <person name="Saurat O."/>
            <person name="Scarpelli C."/>
            <person name="Schiex T."/>
            <person name="Segurens B."/>
            <person name="Severin A.J."/>
            <person name="Sherrier D.J."/>
            <person name="Shi R."/>
            <person name="Sims S."/>
            <person name="Singer S.R."/>
            <person name="Sinharoy S."/>
            <person name="Sterck L."/>
            <person name="Viollet A."/>
            <person name="Wang B.B."/>
            <person name="Wang K."/>
            <person name="Wang M."/>
            <person name="Wang X."/>
            <person name="Warfsmann J."/>
            <person name="Weissenbach J."/>
            <person name="White D.D."/>
            <person name="White J.D."/>
            <person name="Wiley G.B."/>
            <person name="Wincker P."/>
            <person name="Xing Y."/>
            <person name="Yang L."/>
            <person name="Yao Z."/>
            <person name="Ying F."/>
            <person name="Zhai J."/>
            <person name="Zhou L."/>
            <person name="Zuber A."/>
            <person name="Denarie J."/>
            <person name="Dixon R.A."/>
            <person name="May G.D."/>
            <person name="Schwartz D.C."/>
            <person name="Rogers J."/>
            <person name="Quetier F."/>
            <person name="Town C.D."/>
            <person name="Roe B.A."/>
        </authorList>
    </citation>
    <scope>NUCLEOTIDE SEQUENCE [LARGE SCALE GENOMIC DNA]</scope>
    <source>
        <strain evidence="17">A17</strain>
        <strain evidence="19 20">cv. Jemalong A17</strain>
    </source>
</reference>
<sequence length="464" mass="52431">MMDHVIGGKFKLGRKIGGGSFGELYLGVNIQTGEEVALKLEPAKTKHPQLHYESKLYMLLQGGTGIPHLKWFGVEGDYNAMAIDLLGPSLEDLFNYCNRKFSLKTVLMLADQLLNRVEYMHSRGFLHRDIKPDNFLMGLGRKANQVYIIDYGLAKKFRDLHTHKHIPYRENKNLTGTARYASVNTHLGVEQSRRDDLESLGFVLMYFLRGSLPWQGLKAGNKKQKYDKISEKKMLTPVEVLCKSHPLEFTSYFHYCRSLRFEDKPDYSYLKRLFRDLFIREGYQFDYVFDWTILKYPQIGSSSRARPSGKPVINPGQSGERVERPSGGPEIRDRFSGAVQAFARRNGSGHGVHGDHSRHRSSDEPSSKDVQADSERPRSSSRHGSSSKRPVLSSSRPNSSGEPSESRSSRLLLSSSRLSTTQRTQPGLESKSSSFNNRASGARGGRDDTLRSFELLSLGTGKRK</sequence>
<organism evidence="17 20">
    <name type="scientific">Medicago truncatula</name>
    <name type="common">Barrel medic</name>
    <name type="synonym">Medicago tribuloides</name>
    <dbReference type="NCBI Taxonomy" id="3880"/>
    <lineage>
        <taxon>Eukaryota</taxon>
        <taxon>Viridiplantae</taxon>
        <taxon>Streptophyta</taxon>
        <taxon>Embryophyta</taxon>
        <taxon>Tracheophyta</taxon>
        <taxon>Spermatophyta</taxon>
        <taxon>Magnoliopsida</taxon>
        <taxon>eudicotyledons</taxon>
        <taxon>Gunneridae</taxon>
        <taxon>Pentapetalae</taxon>
        <taxon>rosids</taxon>
        <taxon>fabids</taxon>
        <taxon>Fabales</taxon>
        <taxon>Fabaceae</taxon>
        <taxon>Papilionoideae</taxon>
        <taxon>50 kb inversion clade</taxon>
        <taxon>NPAAA clade</taxon>
        <taxon>Hologalegina</taxon>
        <taxon>IRL clade</taxon>
        <taxon>Trifolieae</taxon>
        <taxon>Medicago</taxon>
    </lineage>
</organism>
<proteinExistence type="inferred from homology"/>
<dbReference type="InterPro" id="IPR000719">
    <property type="entry name" value="Prot_kinase_dom"/>
</dbReference>
<dbReference type="FunFam" id="3.30.200.20:FF:000538">
    <property type="entry name" value="Putative Casein kinase I"/>
    <property type="match status" value="1"/>
</dbReference>
<dbReference type="InterPro" id="IPR008271">
    <property type="entry name" value="Ser/Thr_kinase_AS"/>
</dbReference>
<evidence type="ECO:0000256" key="8">
    <source>
        <dbReference type="ARBA" id="ARBA00022741"/>
    </source>
</evidence>
<comment type="catalytic activity">
    <reaction evidence="12">
        <text>L-seryl-[protein] + ATP = O-phospho-L-seryl-[protein] + ADP + H(+)</text>
        <dbReference type="Rhea" id="RHEA:17989"/>
        <dbReference type="Rhea" id="RHEA-COMP:9863"/>
        <dbReference type="Rhea" id="RHEA-COMP:11604"/>
        <dbReference type="ChEBI" id="CHEBI:15378"/>
        <dbReference type="ChEBI" id="CHEBI:29999"/>
        <dbReference type="ChEBI" id="CHEBI:30616"/>
        <dbReference type="ChEBI" id="CHEBI:83421"/>
        <dbReference type="ChEBI" id="CHEBI:456216"/>
        <dbReference type="EC" id="2.7.11.1"/>
    </reaction>
</comment>
<keyword evidence="20" id="KW-1185">Reference proteome</keyword>
<dbReference type="AlphaFoldDB" id="G7I4W3"/>
<dbReference type="EMBL" id="CM001217">
    <property type="protein sequence ID" value="AES61099.2"/>
    <property type="molecule type" value="Genomic_DNA"/>
</dbReference>
<dbReference type="GO" id="GO:0006897">
    <property type="term" value="P:endocytosis"/>
    <property type="evidence" value="ECO:0000318"/>
    <property type="project" value="GO_Central"/>
</dbReference>
<dbReference type="EC" id="2.7.11.1" evidence="4"/>
<evidence type="ECO:0000256" key="3">
    <source>
        <dbReference type="ARBA" id="ARBA00011245"/>
    </source>
</evidence>
<dbReference type="eggNOG" id="KOG1164">
    <property type="taxonomic scope" value="Eukaryota"/>
</dbReference>
<evidence type="ECO:0000313" key="20">
    <source>
        <dbReference type="Proteomes" id="UP000002051"/>
    </source>
</evidence>
<dbReference type="GO" id="GO:0005737">
    <property type="term" value="C:cytoplasm"/>
    <property type="evidence" value="ECO:0000318"/>
    <property type="project" value="GO_Central"/>
</dbReference>
<dbReference type="Gene3D" id="1.10.510.10">
    <property type="entry name" value="Transferase(Phosphotransferase) domain 1"/>
    <property type="match status" value="1"/>
</dbReference>
<accession>G7I4W3</accession>
<keyword evidence="10 13" id="KW-0067">ATP-binding</keyword>
<dbReference type="EnsemblPlants" id="AES61099">
    <property type="protein sequence ID" value="AES61099"/>
    <property type="gene ID" value="MTR_1g075870"/>
</dbReference>
<gene>
    <name evidence="19" type="primary">11420813</name>
    <name evidence="17" type="ordered locus">MTR_1g075870</name>
    <name evidence="18" type="ORF">MtrunA17_Chr1g0187571</name>
</gene>
<dbReference type="EMBL" id="PSQE01000001">
    <property type="protein sequence ID" value="RHN80377.1"/>
    <property type="molecule type" value="Genomic_DNA"/>
</dbReference>
<evidence type="ECO:0000256" key="14">
    <source>
        <dbReference type="RuleBase" id="RU000304"/>
    </source>
</evidence>
<keyword evidence="6 14" id="KW-0723">Serine/threonine-protein kinase</keyword>
<dbReference type="PROSITE" id="PS50011">
    <property type="entry name" value="PROTEIN_KINASE_DOM"/>
    <property type="match status" value="1"/>
</dbReference>
<dbReference type="PANTHER" id="PTHR11909">
    <property type="entry name" value="CASEIN KINASE-RELATED"/>
    <property type="match status" value="1"/>
</dbReference>
<evidence type="ECO:0000256" key="2">
    <source>
        <dbReference type="ARBA" id="ARBA00005926"/>
    </source>
</evidence>
<comment type="subunit">
    <text evidence="3">Monomer.</text>
</comment>
<protein>
    <recommendedName>
        <fullName evidence="4">non-specific serine/threonine protein kinase</fullName>
        <ecNumber evidence="4">2.7.11.1</ecNumber>
    </recommendedName>
</protein>